<dbReference type="STRING" id="1577791.Mpt1_c13600"/>
<gene>
    <name evidence="2" type="ORF">Mpt1_c13600</name>
</gene>
<feature type="transmembrane region" description="Helical" evidence="1">
    <location>
        <begin position="7"/>
        <end position="24"/>
    </location>
</feature>
<feature type="transmembrane region" description="Helical" evidence="1">
    <location>
        <begin position="55"/>
        <end position="76"/>
    </location>
</feature>
<evidence type="ECO:0000313" key="3">
    <source>
        <dbReference type="Proteomes" id="UP000030787"/>
    </source>
</evidence>
<feature type="transmembrane region" description="Helical" evidence="1">
    <location>
        <begin position="30"/>
        <end position="48"/>
    </location>
</feature>
<sequence length="201" mass="22598">MESTKAWAIFSIFAAIIALAFGIWGRDGAMIALSCFAVVFSIVSLMRCSETVYKYSVIMSVSVLICTILMITVASYDTLVNGKAMSDYWWIYLSGAIHGAAMIPLTVMFFFVTAALFDASYNWVLMPGLSWLVGTGFQVPKYLMVYVVQYSDFESGVISNTTLTLTMLVNMVMFIVFSLYLRRVFKKNLYLITKNGLVRRQ</sequence>
<keyword evidence="1" id="KW-0472">Membrane</keyword>
<proteinExistence type="predicted"/>
<feature type="transmembrane region" description="Helical" evidence="1">
    <location>
        <begin position="161"/>
        <end position="181"/>
    </location>
</feature>
<evidence type="ECO:0000256" key="1">
    <source>
        <dbReference type="SAM" id="Phobius"/>
    </source>
</evidence>
<dbReference type="KEGG" id="mear:Mpt1_c13600"/>
<name>A0A0A7LI94_9ARCH</name>
<evidence type="ECO:0000313" key="2">
    <source>
        <dbReference type="EMBL" id="AIZ57221.1"/>
    </source>
</evidence>
<dbReference type="HOGENOM" id="CLU_1357857_0_0_2"/>
<dbReference type="Proteomes" id="UP000030787">
    <property type="component" value="Chromosome"/>
</dbReference>
<reference evidence="2 3" key="1">
    <citation type="journal article" date="2014" name="Appl. Environ. Microbiol.">
        <title>Comparative Genome Analysis of 'Candidatus Methanoplasma termitum' Indicates a New Mode of Energy Metabolism in the Seventh Order of Methanogens.</title>
        <authorList>
            <person name="Lang K."/>
            <person name="Schuldes J."/>
            <person name="Klingl A."/>
            <person name="Poehlein A."/>
            <person name="Daniel R."/>
            <person name="Brune A."/>
        </authorList>
    </citation>
    <scope>NUCLEOTIDE SEQUENCE [LARGE SCALE GENOMIC DNA]</scope>
    <source>
        <strain evidence="3">Mpt1</strain>
    </source>
</reference>
<dbReference type="RefSeq" id="WP_048113359.1">
    <property type="nucleotide sequence ID" value="NZ_CP010070.1"/>
</dbReference>
<dbReference type="AlphaFoldDB" id="A0A0A7LI94"/>
<protein>
    <submittedName>
        <fullName evidence="2">Uncharacterized protein</fullName>
    </submittedName>
</protein>
<dbReference type="GeneID" id="24819020"/>
<keyword evidence="1" id="KW-1133">Transmembrane helix</keyword>
<organism evidence="2 3">
    <name type="scientific">Candidatus Methanoplasma termitum</name>
    <dbReference type="NCBI Taxonomy" id="1577791"/>
    <lineage>
        <taxon>Archaea</taxon>
        <taxon>Methanobacteriati</taxon>
        <taxon>Thermoplasmatota</taxon>
        <taxon>Thermoplasmata</taxon>
        <taxon>Methanomassiliicoccales</taxon>
        <taxon>Methanomassiliicoccaceae</taxon>
        <taxon>Candidatus Methanoplasma</taxon>
    </lineage>
</organism>
<keyword evidence="3" id="KW-1185">Reference proteome</keyword>
<keyword evidence="1" id="KW-0812">Transmembrane</keyword>
<feature type="transmembrane region" description="Helical" evidence="1">
    <location>
        <begin position="88"/>
        <end position="117"/>
    </location>
</feature>
<dbReference type="EMBL" id="CP010070">
    <property type="protein sequence ID" value="AIZ57221.1"/>
    <property type="molecule type" value="Genomic_DNA"/>
</dbReference>
<accession>A0A0A7LI94</accession>